<dbReference type="GO" id="GO:0051156">
    <property type="term" value="P:glucose 6-phosphate metabolic process"/>
    <property type="evidence" value="ECO:0007669"/>
    <property type="project" value="TreeGrafter"/>
</dbReference>
<dbReference type="GO" id="GO:0006094">
    <property type="term" value="P:gluconeogenesis"/>
    <property type="evidence" value="ECO:0007669"/>
    <property type="project" value="UniProtKB-KW"/>
</dbReference>
<proteinExistence type="predicted"/>
<evidence type="ECO:0000313" key="4">
    <source>
        <dbReference type="EMBL" id="GFH53286.1"/>
    </source>
</evidence>
<evidence type="ECO:0000256" key="3">
    <source>
        <dbReference type="ARBA" id="ARBA00023235"/>
    </source>
</evidence>
<keyword evidence="5" id="KW-1185">Reference proteome</keyword>
<dbReference type="GO" id="GO:0006096">
    <property type="term" value="P:glycolytic process"/>
    <property type="evidence" value="ECO:0007669"/>
    <property type="project" value="UniProtKB-KW"/>
</dbReference>
<protein>
    <recommendedName>
        <fullName evidence="6">Glucose-6-phosphate isomerase</fullName>
    </recommendedName>
</protein>
<organism evidence="4 5">
    <name type="scientific">Chaetoceros tenuissimus</name>
    <dbReference type="NCBI Taxonomy" id="426638"/>
    <lineage>
        <taxon>Eukaryota</taxon>
        <taxon>Sar</taxon>
        <taxon>Stramenopiles</taxon>
        <taxon>Ochrophyta</taxon>
        <taxon>Bacillariophyta</taxon>
        <taxon>Coscinodiscophyceae</taxon>
        <taxon>Chaetocerotophycidae</taxon>
        <taxon>Chaetocerotales</taxon>
        <taxon>Chaetocerotaceae</taxon>
        <taxon>Chaetoceros</taxon>
    </lineage>
</organism>
<evidence type="ECO:0008006" key="6">
    <source>
        <dbReference type="Google" id="ProtNLM"/>
    </source>
</evidence>
<dbReference type="GO" id="GO:0005829">
    <property type="term" value="C:cytosol"/>
    <property type="evidence" value="ECO:0007669"/>
    <property type="project" value="TreeGrafter"/>
</dbReference>
<dbReference type="GO" id="GO:0048029">
    <property type="term" value="F:monosaccharide binding"/>
    <property type="evidence" value="ECO:0007669"/>
    <property type="project" value="TreeGrafter"/>
</dbReference>
<dbReference type="PANTHER" id="PTHR11469">
    <property type="entry name" value="GLUCOSE-6-PHOSPHATE ISOMERASE"/>
    <property type="match status" value="1"/>
</dbReference>
<accession>A0AAD3CY50</accession>
<keyword evidence="3" id="KW-0413">Isomerase</keyword>
<dbReference type="PROSITE" id="PS51463">
    <property type="entry name" value="P_GLUCOSE_ISOMERASE_3"/>
    <property type="match status" value="1"/>
</dbReference>
<evidence type="ECO:0000256" key="2">
    <source>
        <dbReference type="ARBA" id="ARBA00023152"/>
    </source>
</evidence>
<evidence type="ECO:0000313" key="5">
    <source>
        <dbReference type="Proteomes" id="UP001054902"/>
    </source>
</evidence>
<dbReference type="GO" id="GO:0097367">
    <property type="term" value="F:carbohydrate derivative binding"/>
    <property type="evidence" value="ECO:0007669"/>
    <property type="project" value="InterPro"/>
</dbReference>
<dbReference type="AlphaFoldDB" id="A0AAD3CY50"/>
<evidence type="ECO:0000256" key="1">
    <source>
        <dbReference type="ARBA" id="ARBA00022432"/>
    </source>
</evidence>
<sequence>MSGFSITSTTPTQAWSILTRHARDEISPLRLQELCTDNDRVSSLVTVVNISESASKRRLTRAQKEQELSTSTKSTDQVYVKNNRSRLLIADFSRQRMTLETLNHLLRLSMTVDVKGFIQTIAWGQNDRHRPIHANANSANRPHFSFDQQDEFQANSMMQHPIPTSPSRSVASNMKKTRFANNDDFDDQTITSTIYHPSNTMNNSKLPMNTVPSMHMALRAPKHCNLHMYNAHGTNVLQAIHAEHDRIALFTNSIRNGNLRGINGHILQNILVIGRGTAVAAVQFVYDALKFDTEGIAALKYNLSDRKLGMNMNLKQNSHQKRSIRFLSRVDPVAIHGAMGDWNPDQTLVISIIPNGDEADLLHLTNVAKQWIVQGTKSSKREENVVGRHVLFVTQSEIFFRVQTITKPESSFLVHDCAKSEAFSSLTVAGLLPLAVAFGWNLVEDILDGAHDLDSHFVETNPRHNLPVLLALVDLWNDHFLPTANPLKAQGGRIVSPFMESFGSYPNFVAMIEGQICSRIPAGKTRNAYNKISPSGTVIDGGLCGKYDRISFQGGRTKPSELIIAMDSQVQASGDDLVQSLFRSSDGFSLQDHLMCSFFAHADVMATGNMNARIRDGQTVVSGYTAPTYLGPSNSFDANGTFPLASDHEGSASGNHPSTLLLCSRCDAFACGQLIALAEHRAVISARLFDIDNPFAFTSSHGSILRLKQEDTMREKLESMFQRIDLVGNIGEDDDDDDDVGDGAKVNLAVKTLLSHYASTSHQNK</sequence>
<dbReference type="InterPro" id="IPR001672">
    <property type="entry name" value="G6P_Isomerase"/>
</dbReference>
<gene>
    <name evidence="4" type="ORF">CTEN210_09762</name>
</gene>
<dbReference type="InterPro" id="IPR046348">
    <property type="entry name" value="SIS_dom_sf"/>
</dbReference>
<comment type="caution">
    <text evidence="4">The sequence shown here is derived from an EMBL/GenBank/DDBJ whole genome shotgun (WGS) entry which is preliminary data.</text>
</comment>
<dbReference type="Pfam" id="PF00342">
    <property type="entry name" value="PGI"/>
    <property type="match status" value="1"/>
</dbReference>
<reference evidence="4 5" key="1">
    <citation type="journal article" date="2021" name="Sci. Rep.">
        <title>The genome of the diatom Chaetoceros tenuissimus carries an ancient integrated fragment of an extant virus.</title>
        <authorList>
            <person name="Hongo Y."/>
            <person name="Kimura K."/>
            <person name="Takaki Y."/>
            <person name="Yoshida Y."/>
            <person name="Baba S."/>
            <person name="Kobayashi G."/>
            <person name="Nagasaki K."/>
            <person name="Hano T."/>
            <person name="Tomaru Y."/>
        </authorList>
    </citation>
    <scope>NUCLEOTIDE SEQUENCE [LARGE SCALE GENOMIC DNA]</scope>
    <source>
        <strain evidence="4 5">NIES-3715</strain>
    </source>
</reference>
<dbReference type="Proteomes" id="UP001054902">
    <property type="component" value="Unassembled WGS sequence"/>
</dbReference>
<dbReference type="SUPFAM" id="SSF53697">
    <property type="entry name" value="SIS domain"/>
    <property type="match status" value="1"/>
</dbReference>
<name>A0AAD3CY50_9STRA</name>
<keyword evidence="2" id="KW-0324">Glycolysis</keyword>
<dbReference type="Gene3D" id="3.40.50.10490">
    <property type="entry name" value="Glucose-6-phosphate isomerase like protein, domain 1"/>
    <property type="match status" value="3"/>
</dbReference>
<dbReference type="GO" id="GO:0004347">
    <property type="term" value="F:glucose-6-phosphate isomerase activity"/>
    <property type="evidence" value="ECO:0007669"/>
    <property type="project" value="InterPro"/>
</dbReference>
<dbReference type="EMBL" id="BLLK01000046">
    <property type="protein sequence ID" value="GFH53286.1"/>
    <property type="molecule type" value="Genomic_DNA"/>
</dbReference>
<dbReference type="PANTHER" id="PTHR11469:SF1">
    <property type="entry name" value="GLUCOSE-6-PHOSPHATE ISOMERASE"/>
    <property type="match status" value="1"/>
</dbReference>
<keyword evidence="1" id="KW-0312">Gluconeogenesis</keyword>